<dbReference type="InterPro" id="IPR050570">
    <property type="entry name" value="Cell_wall_metabolism_enzyme"/>
</dbReference>
<keyword evidence="4" id="KW-1185">Reference proteome</keyword>
<gene>
    <name evidence="3" type="ORF">EDD58_10385</name>
</gene>
<comment type="caution">
    <text evidence="3">The sequence shown here is derived from an EMBL/GenBank/DDBJ whole genome shotgun (WGS) entry which is preliminary data.</text>
</comment>
<evidence type="ECO:0000259" key="2">
    <source>
        <dbReference type="Pfam" id="PF01551"/>
    </source>
</evidence>
<dbReference type="RefSeq" id="WP_131924065.1">
    <property type="nucleotide sequence ID" value="NZ_SMAG01000003.1"/>
</dbReference>
<dbReference type="InterPro" id="IPR016047">
    <property type="entry name" value="M23ase_b-sheet_dom"/>
</dbReference>
<dbReference type="SUPFAM" id="SSF51261">
    <property type="entry name" value="Duplicated hybrid motif"/>
    <property type="match status" value="1"/>
</dbReference>
<organism evidence="3 4">
    <name type="scientific">Hazenella coriacea</name>
    <dbReference type="NCBI Taxonomy" id="1179467"/>
    <lineage>
        <taxon>Bacteria</taxon>
        <taxon>Bacillati</taxon>
        <taxon>Bacillota</taxon>
        <taxon>Bacilli</taxon>
        <taxon>Bacillales</taxon>
        <taxon>Thermoactinomycetaceae</taxon>
        <taxon>Hazenella</taxon>
    </lineage>
</organism>
<evidence type="ECO:0000256" key="1">
    <source>
        <dbReference type="SAM" id="MobiDB-lite"/>
    </source>
</evidence>
<dbReference type="InterPro" id="IPR011055">
    <property type="entry name" value="Dup_hybrid_motif"/>
</dbReference>
<dbReference type="PANTHER" id="PTHR21666">
    <property type="entry name" value="PEPTIDASE-RELATED"/>
    <property type="match status" value="1"/>
</dbReference>
<dbReference type="EMBL" id="SMAG01000003">
    <property type="protein sequence ID" value="TCS94673.1"/>
    <property type="molecule type" value="Genomic_DNA"/>
</dbReference>
<name>A0A4R3L4S9_9BACL</name>
<protein>
    <submittedName>
        <fullName evidence="3">Murein DD-endopeptidase MepM/ murein hydrolase activator NlpD</fullName>
    </submittedName>
</protein>
<feature type="compositionally biased region" description="Low complexity" evidence="1">
    <location>
        <begin position="71"/>
        <end position="80"/>
    </location>
</feature>
<dbReference type="Proteomes" id="UP000294937">
    <property type="component" value="Unassembled WGS sequence"/>
</dbReference>
<proteinExistence type="predicted"/>
<feature type="region of interest" description="Disordered" evidence="1">
    <location>
        <begin position="41"/>
        <end position="80"/>
    </location>
</feature>
<feature type="domain" description="M23ase beta-sheet core" evidence="2">
    <location>
        <begin position="249"/>
        <end position="366"/>
    </location>
</feature>
<dbReference type="Pfam" id="PF01551">
    <property type="entry name" value="Peptidase_M23"/>
    <property type="match status" value="1"/>
</dbReference>
<evidence type="ECO:0000313" key="3">
    <source>
        <dbReference type="EMBL" id="TCS94673.1"/>
    </source>
</evidence>
<dbReference type="GO" id="GO:0004222">
    <property type="term" value="F:metalloendopeptidase activity"/>
    <property type="evidence" value="ECO:0007669"/>
    <property type="project" value="TreeGrafter"/>
</dbReference>
<keyword evidence="3" id="KW-0378">Hydrolase</keyword>
<reference evidence="3 4" key="1">
    <citation type="submission" date="2019-03" db="EMBL/GenBank/DDBJ databases">
        <title>Genomic Encyclopedia of Type Strains, Phase IV (KMG-IV): sequencing the most valuable type-strain genomes for metagenomic binning, comparative biology and taxonomic classification.</title>
        <authorList>
            <person name="Goeker M."/>
        </authorList>
    </citation>
    <scope>NUCLEOTIDE SEQUENCE [LARGE SCALE GENOMIC DNA]</scope>
    <source>
        <strain evidence="3 4">DSM 45707</strain>
    </source>
</reference>
<accession>A0A4R3L4S9</accession>
<dbReference type="CDD" id="cd12797">
    <property type="entry name" value="M23_peptidase"/>
    <property type="match status" value="1"/>
</dbReference>
<evidence type="ECO:0000313" key="4">
    <source>
        <dbReference type="Proteomes" id="UP000294937"/>
    </source>
</evidence>
<sequence length="393" mass="44210">MNKPSLLIVTAVMTFMIVFLPPSNKAWLYKWEAILPENTQESSLPQMDGGKDHPGLDQESISSKQGIQVASSSKPLPSSFSVQAQNQKGIAYVKLDDIVKHVPIQANVDKKNGEITLQLAQSTYQLLRDVPVLNKNGIHVPLAEAPMFDENDEVWLPISLFQQEWKQNIKVNGEFAYWQFDPNIIPASAKPEKVSKLSKEQMAQYLSFLNTPIEGAHVTKRASSLPGAPRTYRNGVHEGLDWYSNDTGISITKKTPVVSMADGIVVRADLGYEEMTTSQRNRLLSIGVKNDKQTPAYILDKLRGRSVWVQYDNGVLARYVHLDRVSDQIQVGQRIRTGERIGYVGNSGTSDGALGNDKGLHLHLDLFIYGEWFWKDYSMDERLYILEQVFNSK</sequence>
<feature type="compositionally biased region" description="Polar residues" evidence="1">
    <location>
        <begin position="59"/>
        <end position="70"/>
    </location>
</feature>
<dbReference type="Gene3D" id="2.70.70.10">
    <property type="entry name" value="Glucose Permease (Domain IIA)"/>
    <property type="match status" value="1"/>
</dbReference>
<dbReference type="AlphaFoldDB" id="A0A4R3L4S9"/>
<dbReference type="PANTHER" id="PTHR21666:SF270">
    <property type="entry name" value="MUREIN HYDROLASE ACTIVATOR ENVC"/>
    <property type="match status" value="1"/>
</dbReference>
<dbReference type="OrthoDB" id="30934at2"/>